<dbReference type="GeneID" id="93260162"/>
<evidence type="ECO:0000313" key="2">
    <source>
        <dbReference type="EMBL" id="KWZ85591.1"/>
    </source>
</evidence>
<dbReference type="EMBL" id="CP010525">
    <property type="protein sequence ID" value="AJO23375.1"/>
    <property type="molecule type" value="Genomic_DNA"/>
</dbReference>
<accession>A0A0C5CCT4</accession>
<proteinExistence type="predicted"/>
<dbReference type="Proteomes" id="UP000070376">
    <property type="component" value="Unassembled WGS sequence"/>
</dbReference>
<dbReference type="PANTHER" id="PTHR30531">
    <property type="entry name" value="FLAGELLAR BIOSYNTHETIC PROTEIN FLHB"/>
    <property type="match status" value="1"/>
</dbReference>
<dbReference type="InterPro" id="IPR006135">
    <property type="entry name" value="T3SS_substrate_exporter"/>
</dbReference>
<dbReference type="RefSeq" id="WP_014095469.1">
    <property type="nucleotide sequence ID" value="NZ_CP010525.1"/>
</dbReference>
<keyword evidence="3" id="KW-1185">Reference proteome</keyword>
<organism evidence="2 4">
    <name type="scientific">Heyndrickxia coagulans</name>
    <name type="common">Weizmannia coagulans</name>
    <dbReference type="NCBI Taxonomy" id="1398"/>
    <lineage>
        <taxon>Bacteria</taxon>
        <taxon>Bacillati</taxon>
        <taxon>Bacillota</taxon>
        <taxon>Bacilli</taxon>
        <taxon>Bacillales</taxon>
        <taxon>Bacillaceae</taxon>
        <taxon>Heyndrickxia</taxon>
    </lineage>
</organism>
<dbReference type="SUPFAM" id="SSF160544">
    <property type="entry name" value="EscU C-terminal domain-like"/>
    <property type="match status" value="1"/>
</dbReference>
<dbReference type="Gene3D" id="3.40.1690.10">
    <property type="entry name" value="secretion proteins EscU"/>
    <property type="match status" value="1"/>
</dbReference>
<reference evidence="1" key="1">
    <citation type="submission" date="2015-01" db="EMBL/GenBank/DDBJ databases">
        <title>Comparative genome analysis of Bacillus coagulans HM-08, Clostridium butyricum HM-68, Bacillus subtilis HM-66 and Bacillus licheniformis BL-09.</title>
        <authorList>
            <person name="Zhang H."/>
        </authorList>
    </citation>
    <scope>NUCLEOTIDE SEQUENCE [LARGE SCALE GENOMIC DNA]</scope>
    <source>
        <strain evidence="1">HM-08</strain>
    </source>
</reference>
<reference evidence="4" key="4">
    <citation type="submission" date="2016-01" db="EMBL/GenBank/DDBJ databases">
        <authorList>
            <person name="Mitreva M."/>
            <person name="Pepin K.H."/>
            <person name="Mihindukulasuriya K.A."/>
            <person name="Fulton R."/>
            <person name="Fronick C."/>
            <person name="O'Laughlin M."/>
            <person name="Miner T."/>
            <person name="Herter B."/>
            <person name="Rosa B.A."/>
            <person name="Cordes M."/>
            <person name="Tomlinson C."/>
            <person name="Wollam A."/>
            <person name="Palsikar V.B."/>
            <person name="Mardis E.R."/>
            <person name="Wilson R.K."/>
        </authorList>
    </citation>
    <scope>NUCLEOTIDE SEQUENCE [LARGE SCALE GENOMIC DNA]</scope>
    <source>
        <strain evidence="4">GED7749B</strain>
    </source>
</reference>
<evidence type="ECO:0000313" key="4">
    <source>
        <dbReference type="Proteomes" id="UP000070376"/>
    </source>
</evidence>
<dbReference type="GO" id="GO:0005886">
    <property type="term" value="C:plasma membrane"/>
    <property type="evidence" value="ECO:0007669"/>
    <property type="project" value="TreeGrafter"/>
</dbReference>
<dbReference type="InterPro" id="IPR029025">
    <property type="entry name" value="T3SS_substrate_exporter_C"/>
</dbReference>
<dbReference type="Pfam" id="PF01312">
    <property type="entry name" value="Bac_export_2"/>
    <property type="match status" value="1"/>
</dbReference>
<dbReference type="PATRIC" id="fig|1398.18.peg.2567"/>
<dbReference type="PANTHER" id="PTHR30531:SF12">
    <property type="entry name" value="FLAGELLAR BIOSYNTHETIC PROTEIN FLHB"/>
    <property type="match status" value="1"/>
</dbReference>
<evidence type="ECO:0000313" key="3">
    <source>
        <dbReference type="Proteomes" id="UP000032024"/>
    </source>
</evidence>
<name>A0A0C5CCT4_HEYCO</name>
<gene>
    <name evidence="2" type="ORF">HMPREF3213_00395</name>
    <name evidence="1" type="ORF">SB48_HM08orf04111</name>
</gene>
<dbReference type="STRING" id="1398.AB434_2722"/>
<protein>
    <submittedName>
        <fullName evidence="2">Putative FlhB domain protein</fullName>
    </submittedName>
    <submittedName>
        <fullName evidence="1">Type III secretion exporter</fullName>
    </submittedName>
</protein>
<dbReference type="AlphaFoldDB" id="A0A0C5CCT4"/>
<dbReference type="Proteomes" id="UP000032024">
    <property type="component" value="Chromosome"/>
</dbReference>
<dbReference type="EMBL" id="LRPN01000015">
    <property type="protein sequence ID" value="KWZ85591.1"/>
    <property type="molecule type" value="Genomic_DNA"/>
</dbReference>
<reference evidence="2" key="3">
    <citation type="submission" date="2016-01" db="EMBL/GenBank/DDBJ databases">
        <authorList>
            <person name="Oliw E.H."/>
        </authorList>
    </citation>
    <scope>NUCLEOTIDE SEQUENCE [LARGE SCALE GENOMIC DNA]</scope>
    <source>
        <strain evidence="2">GED7749B</strain>
    </source>
</reference>
<reference evidence="3" key="2">
    <citation type="submission" date="2015-01" db="EMBL/GenBank/DDBJ databases">
        <title>Comparative genome analysis of Bacillus coagulans HM-08, Clostridium butyricum HM-68, Bacillus subtilis HM-66 and Bacillus paralicheniformis BL-09.</title>
        <authorList>
            <person name="Zhang H."/>
        </authorList>
    </citation>
    <scope>NUCLEOTIDE SEQUENCE [LARGE SCALE GENOMIC DNA]</scope>
    <source>
        <strain evidence="3">HM-08</strain>
    </source>
</reference>
<dbReference type="GO" id="GO:0009306">
    <property type="term" value="P:protein secretion"/>
    <property type="evidence" value="ECO:0007669"/>
    <property type="project" value="InterPro"/>
</dbReference>
<sequence>MKDPQKDIKEAVALQYSPDAHSAPVVKAKGKGDVARRIIEEAKKANVPIQQDPDLAALLGRLDINEAIPEELYAAVAEVFAMIYRLDQSLKNKDKK</sequence>
<evidence type="ECO:0000313" key="1">
    <source>
        <dbReference type="EMBL" id="AJO23375.1"/>
    </source>
</evidence>